<gene>
    <name evidence="4" type="ORF">TCM_027343</name>
</gene>
<dbReference type="Pfam" id="PF13812">
    <property type="entry name" value="PPR_3"/>
    <property type="match status" value="1"/>
</dbReference>
<evidence type="ECO:0000313" key="5">
    <source>
        <dbReference type="Proteomes" id="UP000026915"/>
    </source>
</evidence>
<evidence type="ECO:0000256" key="1">
    <source>
        <dbReference type="ARBA" id="ARBA00007626"/>
    </source>
</evidence>
<feature type="repeat" description="PPR" evidence="3">
    <location>
        <begin position="230"/>
        <end position="264"/>
    </location>
</feature>
<keyword evidence="5" id="KW-1185">Reference proteome</keyword>
<dbReference type="GO" id="GO:0003729">
    <property type="term" value="F:mRNA binding"/>
    <property type="evidence" value="ECO:0000318"/>
    <property type="project" value="GO_Central"/>
</dbReference>
<dbReference type="Pfam" id="PF13041">
    <property type="entry name" value="PPR_2"/>
    <property type="match status" value="2"/>
</dbReference>
<accession>A0A061GFZ8</accession>
<protein>
    <submittedName>
        <fullName evidence="4">Pentatricopeptide repeat superfamily protein isoform 1</fullName>
    </submittedName>
</protein>
<feature type="repeat" description="PPR" evidence="3">
    <location>
        <begin position="402"/>
        <end position="436"/>
    </location>
</feature>
<name>A0A061GFZ8_THECC</name>
<comment type="similarity">
    <text evidence="1">Belongs to the PPR family. P subfamily.</text>
</comment>
<evidence type="ECO:0000256" key="2">
    <source>
        <dbReference type="ARBA" id="ARBA00022737"/>
    </source>
</evidence>
<dbReference type="eggNOG" id="KOG4197">
    <property type="taxonomic scope" value="Eukaryota"/>
</dbReference>
<sequence>MLSSISSKRLTPFSLLSPIRLLFSSTSRSLFLNPTSHFHSQPPNPLPDQPNFDHQTVRETLSCYSNDWKRALEFFNWVETQCQFPHTTETFNKMLDILGKSFEFDLSWDLIDRMKNKPCSIPDHATFRILFKRYITAHLVKEAISTFDRLEEFNLKDEISFCNLVDALCEYKHVIEAQELCFFGKIKEIGLSVNDTKIHNMILRGWFKMGWWSKCREFWQEMDKKGVKKDLHSYSIYMDIMCKSGKPWKAVKLYKEMKKKGMKLDVVAYNTVIRAIGISEGADFGVGVFREMRDLGCEPNVVTYNTVIKLLCENGRVRQAYAVLDQMLKKDCAPDVITYHCFFGCLEKPREILKLFDLMITNGIQPRMDTYVMLMRKFGRWGFLRPVFMVWKKMEELGSSPNEFAYNALIDALIQKGMLDMARKYDEEMLEKGLSSKPREELGTKQRIAECLGEVNLMVPAFFHLSSENSRNEAGTRNAYG</sequence>
<dbReference type="GO" id="GO:0006397">
    <property type="term" value="P:mRNA processing"/>
    <property type="evidence" value="ECO:0000318"/>
    <property type="project" value="GO_Central"/>
</dbReference>
<dbReference type="FunCoup" id="A0A061GFZ8">
    <property type="interactions" value="1460"/>
</dbReference>
<dbReference type="AlphaFoldDB" id="A0A061GFZ8"/>
<evidence type="ECO:0000256" key="3">
    <source>
        <dbReference type="PROSITE-ProRule" id="PRU00708"/>
    </source>
</evidence>
<dbReference type="EMBL" id="CM001884">
    <property type="protein sequence ID" value="EOY25969.1"/>
    <property type="molecule type" value="Genomic_DNA"/>
</dbReference>
<dbReference type="PROSITE" id="PS51375">
    <property type="entry name" value="PPR"/>
    <property type="match status" value="5"/>
</dbReference>
<feature type="repeat" description="PPR" evidence="3">
    <location>
        <begin position="300"/>
        <end position="334"/>
    </location>
</feature>
<dbReference type="InterPro" id="IPR002885">
    <property type="entry name" value="PPR_rpt"/>
</dbReference>
<keyword evidence="2" id="KW-0677">Repeat</keyword>
<dbReference type="Gramene" id="EOY25969">
    <property type="protein sequence ID" value="EOY25969"/>
    <property type="gene ID" value="TCM_027343"/>
</dbReference>
<dbReference type="GO" id="GO:0005737">
    <property type="term" value="C:cytoplasm"/>
    <property type="evidence" value="ECO:0000318"/>
    <property type="project" value="GO_Central"/>
</dbReference>
<evidence type="ECO:0000313" key="4">
    <source>
        <dbReference type="EMBL" id="EOY25969.1"/>
    </source>
</evidence>
<dbReference type="Pfam" id="PF01535">
    <property type="entry name" value="PPR"/>
    <property type="match status" value="2"/>
</dbReference>
<dbReference type="InterPro" id="IPR011990">
    <property type="entry name" value="TPR-like_helical_dom_sf"/>
</dbReference>
<dbReference type="Gene3D" id="1.25.40.10">
    <property type="entry name" value="Tetratricopeptide repeat domain"/>
    <property type="match status" value="4"/>
</dbReference>
<reference evidence="4 5" key="1">
    <citation type="journal article" date="2013" name="Genome Biol.">
        <title>The genome sequence of the most widely cultivated cacao type and its use to identify candidate genes regulating pod color.</title>
        <authorList>
            <person name="Motamayor J.C."/>
            <person name="Mockaitis K."/>
            <person name="Schmutz J."/>
            <person name="Haiminen N."/>
            <person name="Iii D.L."/>
            <person name="Cornejo O."/>
            <person name="Findley S.D."/>
            <person name="Zheng P."/>
            <person name="Utro F."/>
            <person name="Royaert S."/>
            <person name="Saski C."/>
            <person name="Jenkins J."/>
            <person name="Podicheti R."/>
            <person name="Zhao M."/>
            <person name="Scheffler B.E."/>
            <person name="Stack J.C."/>
            <person name="Feltus F.A."/>
            <person name="Mustiga G.M."/>
            <person name="Amores F."/>
            <person name="Phillips W."/>
            <person name="Marelli J.P."/>
            <person name="May G.D."/>
            <person name="Shapiro H."/>
            <person name="Ma J."/>
            <person name="Bustamante C.D."/>
            <person name="Schnell R.J."/>
            <person name="Main D."/>
            <person name="Gilbert D."/>
            <person name="Parida L."/>
            <person name="Kuhn D.N."/>
        </authorList>
    </citation>
    <scope>NUCLEOTIDE SEQUENCE [LARGE SCALE GENOMIC DNA]</scope>
    <source>
        <strain evidence="5">cv. Matina 1-6</strain>
    </source>
</reference>
<dbReference type="NCBIfam" id="TIGR00756">
    <property type="entry name" value="PPR"/>
    <property type="match status" value="4"/>
</dbReference>
<dbReference type="PANTHER" id="PTHR47941">
    <property type="entry name" value="PENTATRICOPEPTIDE REPEAT-CONTAINING PROTEIN 3, MITOCHONDRIAL"/>
    <property type="match status" value="1"/>
</dbReference>
<organism evidence="4 5">
    <name type="scientific">Theobroma cacao</name>
    <name type="common">Cacao</name>
    <name type="synonym">Cocoa</name>
    <dbReference type="NCBI Taxonomy" id="3641"/>
    <lineage>
        <taxon>Eukaryota</taxon>
        <taxon>Viridiplantae</taxon>
        <taxon>Streptophyta</taxon>
        <taxon>Embryophyta</taxon>
        <taxon>Tracheophyta</taxon>
        <taxon>Spermatophyta</taxon>
        <taxon>Magnoliopsida</taxon>
        <taxon>eudicotyledons</taxon>
        <taxon>Gunneridae</taxon>
        <taxon>Pentapetalae</taxon>
        <taxon>rosids</taxon>
        <taxon>malvids</taxon>
        <taxon>Malvales</taxon>
        <taxon>Malvaceae</taxon>
        <taxon>Byttnerioideae</taxon>
        <taxon>Theobroma</taxon>
    </lineage>
</organism>
<feature type="repeat" description="PPR" evidence="3">
    <location>
        <begin position="265"/>
        <end position="299"/>
    </location>
</feature>
<feature type="repeat" description="PPR" evidence="3">
    <location>
        <begin position="195"/>
        <end position="229"/>
    </location>
</feature>
<proteinExistence type="inferred from homology"/>
<dbReference type="Proteomes" id="UP000026915">
    <property type="component" value="Chromosome 6"/>
</dbReference>
<dbReference type="InParanoid" id="A0A061GFZ8"/>
<dbReference type="OMA" id="YSIYMDV"/>